<evidence type="ECO:0000259" key="2">
    <source>
        <dbReference type="Pfam" id="PF13478"/>
    </source>
</evidence>
<feature type="domain" description="XdhC- CoxI" evidence="1">
    <location>
        <begin position="35"/>
        <end position="97"/>
    </location>
</feature>
<organism evidence="3 4">
    <name type="scientific">Rhizobium leguminosarum</name>
    <dbReference type="NCBI Taxonomy" id="384"/>
    <lineage>
        <taxon>Bacteria</taxon>
        <taxon>Pseudomonadati</taxon>
        <taxon>Pseudomonadota</taxon>
        <taxon>Alphaproteobacteria</taxon>
        <taxon>Hyphomicrobiales</taxon>
        <taxon>Rhizobiaceae</taxon>
        <taxon>Rhizobium/Agrobacterium group</taxon>
        <taxon>Rhizobium</taxon>
    </lineage>
</organism>
<feature type="domain" description="XdhC Rossmann" evidence="2">
    <location>
        <begin position="178"/>
        <end position="300"/>
    </location>
</feature>
<dbReference type="Pfam" id="PF02625">
    <property type="entry name" value="XdhC_CoxI"/>
    <property type="match status" value="1"/>
</dbReference>
<evidence type="ECO:0000259" key="1">
    <source>
        <dbReference type="Pfam" id="PF02625"/>
    </source>
</evidence>
<dbReference type="AlphaFoldDB" id="A0A7M3DTD3"/>
<comment type="caution">
    <text evidence="3">The sequence shown here is derived from an EMBL/GenBank/DDBJ whole genome shotgun (WGS) entry which is preliminary data.</text>
</comment>
<protein>
    <submittedName>
        <fullName evidence="3">XdhC family protein</fullName>
    </submittedName>
</protein>
<dbReference type="PANTHER" id="PTHR30388">
    <property type="entry name" value="ALDEHYDE OXIDOREDUCTASE MOLYBDENUM COFACTOR ASSEMBLY PROTEIN"/>
    <property type="match status" value="1"/>
</dbReference>
<dbReference type="EMBL" id="SIOP01000001">
    <property type="protein sequence ID" value="TAY51953.1"/>
    <property type="molecule type" value="Genomic_DNA"/>
</dbReference>
<dbReference type="PANTHER" id="PTHR30388:SF4">
    <property type="entry name" value="MOLYBDENUM COFACTOR INSERTION CHAPERONE PAOD"/>
    <property type="match status" value="1"/>
</dbReference>
<evidence type="ECO:0000313" key="4">
    <source>
        <dbReference type="Proteomes" id="UP000292974"/>
    </source>
</evidence>
<sequence length="309" mass="32929">MNNFSSLLALPTPARAHATDDPVEVLRFAVEAFAQGSVAIATLVEIRGGAARSLGSHVVVSADGRYCGYVSGGCVEAAVAAEALLALEERCDRTVMFGEGSPFIDIVLPCGGGITVAIHLLRKITAIEHVLDTLKQRRPAALRYSFVTQSLEPAEPVTRAGWQNGSFVTVYRPTTRVVLSGQTVEAQTVARVAEVAGYDVVVWHPREAALSGSQIIDPFTAVILLHHDLDQEAATLHVALRSGAFYIGALGSTRTHKRREDQLIKSGFSEIDLSRIKAPIGVFGPTRDASSLALSVLADVAATRLMVYA</sequence>
<dbReference type="InterPro" id="IPR003777">
    <property type="entry name" value="XdhC_CoxI"/>
</dbReference>
<dbReference type="InterPro" id="IPR027051">
    <property type="entry name" value="XdhC_Rossmann_dom"/>
</dbReference>
<dbReference type="InterPro" id="IPR052698">
    <property type="entry name" value="MoCofactor_Util/Proc"/>
</dbReference>
<gene>
    <name evidence="3" type="ORF">ELH90_09875</name>
</gene>
<dbReference type="Proteomes" id="UP000292974">
    <property type="component" value="Unassembled WGS sequence"/>
</dbReference>
<reference evidence="3 4" key="1">
    <citation type="submission" date="2019-02" db="EMBL/GenBank/DDBJ databases">
        <title>The genomic architecture of introgression among sibling species of bacteria.</title>
        <authorList>
            <person name="Cavassim M.I.A."/>
            <person name="Moeskjaer S."/>
            <person name="Moslemi C."/>
            <person name="Fields B."/>
            <person name="Bachmann A."/>
            <person name="Vilhjalmsson B."/>
            <person name="Schierup M.H."/>
            <person name="Young J.P.W."/>
            <person name="Andersen S.U."/>
        </authorList>
    </citation>
    <scope>NUCLEOTIDE SEQUENCE [LARGE SCALE GENOMIC DNA]</scope>
    <source>
        <strain evidence="3 4">SM135B</strain>
    </source>
</reference>
<name>A0A7M3DTD3_RHILE</name>
<evidence type="ECO:0000313" key="3">
    <source>
        <dbReference type="EMBL" id="TAY51953.1"/>
    </source>
</evidence>
<dbReference type="Gene3D" id="3.40.50.720">
    <property type="entry name" value="NAD(P)-binding Rossmann-like Domain"/>
    <property type="match status" value="1"/>
</dbReference>
<dbReference type="Pfam" id="PF13478">
    <property type="entry name" value="XdhC_C"/>
    <property type="match status" value="1"/>
</dbReference>
<dbReference type="RefSeq" id="WP_115156453.1">
    <property type="nucleotide sequence ID" value="NZ_CP140866.1"/>
</dbReference>
<dbReference type="GeneID" id="61426923"/>
<accession>A0A7M3DTD3</accession>
<proteinExistence type="predicted"/>